<reference evidence="1 2" key="1">
    <citation type="submission" date="2020-08" db="EMBL/GenBank/DDBJ databases">
        <title>Amycolatopsis sp. nov. DR6-1 isolated from Dendrobium heterocarpum.</title>
        <authorList>
            <person name="Tedsree N."/>
            <person name="Kuncharoen N."/>
            <person name="Likhitwitayawuid K."/>
            <person name="Tanasupawat S."/>
        </authorList>
    </citation>
    <scope>NUCLEOTIDE SEQUENCE [LARGE SCALE GENOMIC DNA]</scope>
    <source>
        <strain evidence="1 2">DR6-1</strain>
    </source>
</reference>
<gene>
    <name evidence="1" type="ORF">H4281_44080</name>
</gene>
<evidence type="ECO:0000313" key="2">
    <source>
        <dbReference type="Proteomes" id="UP000526734"/>
    </source>
</evidence>
<keyword evidence="2" id="KW-1185">Reference proteome</keyword>
<dbReference type="RefSeq" id="WP_182896792.1">
    <property type="nucleotide sequence ID" value="NZ_JACGZW010000027.1"/>
</dbReference>
<name>A0A7W3ZGK6_9PSEU</name>
<comment type="caution">
    <text evidence="1">The sequence shown here is derived from an EMBL/GenBank/DDBJ whole genome shotgun (WGS) entry which is preliminary data.</text>
</comment>
<sequence>MESFARGEMTGPEFAKTWHAARRLSPERNERWRDPLGQVLNHLFFVLEDFPIDPKLREPGDTTDDELLAEARAALHRLA</sequence>
<accession>A0A7W3ZGK6</accession>
<dbReference type="Proteomes" id="UP000526734">
    <property type="component" value="Unassembled WGS sequence"/>
</dbReference>
<proteinExistence type="predicted"/>
<evidence type="ECO:0008006" key="3">
    <source>
        <dbReference type="Google" id="ProtNLM"/>
    </source>
</evidence>
<evidence type="ECO:0000313" key="1">
    <source>
        <dbReference type="EMBL" id="MBB1160169.1"/>
    </source>
</evidence>
<organism evidence="1 2">
    <name type="scientific">Amycolatopsis dendrobii</name>
    <dbReference type="NCBI Taxonomy" id="2760662"/>
    <lineage>
        <taxon>Bacteria</taxon>
        <taxon>Bacillati</taxon>
        <taxon>Actinomycetota</taxon>
        <taxon>Actinomycetes</taxon>
        <taxon>Pseudonocardiales</taxon>
        <taxon>Pseudonocardiaceae</taxon>
        <taxon>Amycolatopsis</taxon>
    </lineage>
</organism>
<dbReference type="EMBL" id="JACGZW010000027">
    <property type="protein sequence ID" value="MBB1160169.1"/>
    <property type="molecule type" value="Genomic_DNA"/>
</dbReference>
<protein>
    <recommendedName>
        <fullName evidence="3">Colicin D immunity protein domain-containing protein</fullName>
    </recommendedName>
</protein>
<dbReference type="AlphaFoldDB" id="A0A7W3ZGK6"/>